<dbReference type="InterPro" id="IPR001138">
    <property type="entry name" value="Zn2Cys6_DnaBD"/>
</dbReference>
<evidence type="ECO:0000256" key="2">
    <source>
        <dbReference type="ARBA" id="ARBA00022833"/>
    </source>
</evidence>
<dbReference type="EMBL" id="JAKLMC020000014">
    <property type="protein sequence ID" value="KAK5952769.1"/>
    <property type="molecule type" value="Genomic_DNA"/>
</dbReference>
<evidence type="ECO:0000256" key="7">
    <source>
        <dbReference type="SAM" id="MobiDB-lite"/>
    </source>
</evidence>
<feature type="compositionally biased region" description="Polar residues" evidence="7">
    <location>
        <begin position="67"/>
        <end position="76"/>
    </location>
</feature>
<evidence type="ECO:0000259" key="8">
    <source>
        <dbReference type="PROSITE" id="PS50048"/>
    </source>
</evidence>
<dbReference type="GO" id="GO:0006351">
    <property type="term" value="P:DNA-templated transcription"/>
    <property type="evidence" value="ECO:0007669"/>
    <property type="project" value="InterPro"/>
</dbReference>
<dbReference type="InterPro" id="IPR052073">
    <property type="entry name" value="Amide_Lactam_Regulators"/>
</dbReference>
<evidence type="ECO:0000256" key="4">
    <source>
        <dbReference type="ARBA" id="ARBA00023125"/>
    </source>
</evidence>
<dbReference type="Proteomes" id="UP001316803">
    <property type="component" value="Unassembled WGS sequence"/>
</dbReference>
<dbReference type="GO" id="GO:0000981">
    <property type="term" value="F:DNA-binding transcription factor activity, RNA polymerase II-specific"/>
    <property type="evidence" value="ECO:0007669"/>
    <property type="project" value="InterPro"/>
</dbReference>
<dbReference type="Pfam" id="PF00172">
    <property type="entry name" value="Zn_clus"/>
    <property type="match status" value="1"/>
</dbReference>
<keyword evidence="6" id="KW-0539">Nucleus</keyword>
<keyword evidence="10" id="KW-1185">Reference proteome</keyword>
<evidence type="ECO:0000256" key="5">
    <source>
        <dbReference type="ARBA" id="ARBA00023163"/>
    </source>
</evidence>
<comment type="caution">
    <text evidence="9">The sequence shown here is derived from an EMBL/GenBank/DDBJ whole genome shotgun (WGS) entry which is preliminary data.</text>
</comment>
<sequence>MSTFHTYDPRTSRQQSQPKACEACYVGKVKCDVAPGSERCKNCIQHGTECRPRARKRKGGGTNTTGLSQTDTSNLNLGLEPSRTNTSRKRQRSDAPVYGDAEAESTSDSLVAPPAPALQNSESIDLSAPFLFVGHQSGLDKSPSTTADAASSHTPSYLSRSAILGNDFPGIDHSHVEQSAKQHKLSSTELKVLELYGAFDLPELPLRQSLVEAFYEKCWTWMPVVDLPSPSDEVSLLPLQAIMLVGALMRPDTCSKASCDTYYHRVKSLVHSGYERNPLNILAALCLVQYYTPTAPKDVSVDTPRFWWSCALGIAQQIGLHRQPARRGRDYGLRRRIWWTLYARDSLMSSAHGRPRLLRLADSNMDPPSVHDFPDPNSTRAQIFVSYVAITEIMCDLCELLVKSNPLATEAREQISQRLLDFVQRLPEGLKLSNGEGLQRPYDFELAQLHVPLLTTITILYRPHSVFTLNPSNAAGVTAAYLNFRILQAIQLREQTRFLSSSFSWYLLVTAIPHLSSLRIPALCKEANTALDAVEGILATLGTVRPSATTNLQNVKAIRRALSAPDTMPFRDPRPGSVDTSVQDPSQSHMVRELLGIYGPQALRNFDSVLSVIGHARNTAHNSIAADLDGMTGENLSSRQNDMQYRSSVAGFDADVDVEGALDSLFGTQFQESMWMRNWIDELQYFPES</sequence>
<name>A0AAN8ED35_9EURO</name>
<feature type="region of interest" description="Disordered" evidence="7">
    <location>
        <begin position="565"/>
        <end position="585"/>
    </location>
</feature>
<dbReference type="GO" id="GO:0008270">
    <property type="term" value="F:zinc ion binding"/>
    <property type="evidence" value="ECO:0007669"/>
    <property type="project" value="InterPro"/>
</dbReference>
<dbReference type="InterPro" id="IPR036864">
    <property type="entry name" value="Zn2-C6_fun-type_DNA-bd_sf"/>
</dbReference>
<evidence type="ECO:0000313" key="9">
    <source>
        <dbReference type="EMBL" id="KAK5952769.1"/>
    </source>
</evidence>
<evidence type="ECO:0000256" key="6">
    <source>
        <dbReference type="ARBA" id="ARBA00023242"/>
    </source>
</evidence>
<dbReference type="CDD" id="cd12148">
    <property type="entry name" value="fungal_TF_MHR"/>
    <property type="match status" value="1"/>
</dbReference>
<dbReference type="PANTHER" id="PTHR47171">
    <property type="entry name" value="FARA-RELATED"/>
    <property type="match status" value="1"/>
</dbReference>
<feature type="domain" description="Zn(2)-C6 fungal-type" evidence="8">
    <location>
        <begin position="20"/>
        <end position="50"/>
    </location>
</feature>
<proteinExistence type="predicted"/>
<dbReference type="SMART" id="SM00066">
    <property type="entry name" value="GAL4"/>
    <property type="match status" value="1"/>
</dbReference>
<dbReference type="Pfam" id="PF04082">
    <property type="entry name" value="Fungal_trans"/>
    <property type="match status" value="1"/>
</dbReference>
<gene>
    <name evidence="9" type="ORF">OHC33_006362</name>
</gene>
<dbReference type="AlphaFoldDB" id="A0AAN8ED35"/>
<dbReference type="CDD" id="cd00067">
    <property type="entry name" value="GAL4"/>
    <property type="match status" value="1"/>
</dbReference>
<keyword evidence="1" id="KW-0479">Metal-binding</keyword>
<dbReference type="PROSITE" id="PS50048">
    <property type="entry name" value="ZN2_CY6_FUNGAL_2"/>
    <property type="match status" value="1"/>
</dbReference>
<dbReference type="SUPFAM" id="SSF57701">
    <property type="entry name" value="Zn2/Cys6 DNA-binding domain"/>
    <property type="match status" value="1"/>
</dbReference>
<keyword evidence="5" id="KW-0804">Transcription</keyword>
<accession>A0AAN8ED35</accession>
<dbReference type="Gene3D" id="4.10.240.10">
    <property type="entry name" value="Zn(2)-C6 fungal-type DNA-binding domain"/>
    <property type="match status" value="1"/>
</dbReference>
<dbReference type="GO" id="GO:0003677">
    <property type="term" value="F:DNA binding"/>
    <property type="evidence" value="ECO:0007669"/>
    <property type="project" value="UniProtKB-KW"/>
</dbReference>
<keyword evidence="2" id="KW-0862">Zinc</keyword>
<organism evidence="9 10">
    <name type="scientific">Knufia fluminis</name>
    <dbReference type="NCBI Taxonomy" id="191047"/>
    <lineage>
        <taxon>Eukaryota</taxon>
        <taxon>Fungi</taxon>
        <taxon>Dikarya</taxon>
        <taxon>Ascomycota</taxon>
        <taxon>Pezizomycotina</taxon>
        <taxon>Eurotiomycetes</taxon>
        <taxon>Chaetothyriomycetidae</taxon>
        <taxon>Chaetothyriales</taxon>
        <taxon>Trichomeriaceae</taxon>
        <taxon>Knufia</taxon>
    </lineage>
</organism>
<evidence type="ECO:0000313" key="10">
    <source>
        <dbReference type="Proteomes" id="UP001316803"/>
    </source>
</evidence>
<keyword evidence="3" id="KW-0805">Transcription regulation</keyword>
<evidence type="ECO:0000256" key="1">
    <source>
        <dbReference type="ARBA" id="ARBA00022723"/>
    </source>
</evidence>
<reference evidence="9 10" key="1">
    <citation type="submission" date="2022-12" db="EMBL/GenBank/DDBJ databases">
        <title>Genomic features and morphological characterization of a novel Knufia sp. strain isolated from spacecraft assembly facility.</title>
        <authorList>
            <person name="Teixeira M."/>
            <person name="Chander A.M."/>
            <person name="Stajich J.E."/>
            <person name="Venkateswaran K."/>
        </authorList>
    </citation>
    <scope>NUCLEOTIDE SEQUENCE [LARGE SCALE GENOMIC DNA]</scope>
    <source>
        <strain evidence="9 10">FJI-L2-BK-P2</strain>
    </source>
</reference>
<evidence type="ECO:0000256" key="3">
    <source>
        <dbReference type="ARBA" id="ARBA00023015"/>
    </source>
</evidence>
<dbReference type="InterPro" id="IPR007219">
    <property type="entry name" value="XnlR_reg_dom"/>
</dbReference>
<dbReference type="SMART" id="SM00906">
    <property type="entry name" value="Fungal_trans"/>
    <property type="match status" value="1"/>
</dbReference>
<dbReference type="PANTHER" id="PTHR47171:SF2">
    <property type="entry name" value="TRANSCRIPTION FACTOR, PUTATIVE-RELATED"/>
    <property type="match status" value="1"/>
</dbReference>
<keyword evidence="4" id="KW-0238">DNA-binding</keyword>
<protein>
    <recommendedName>
        <fullName evidence="8">Zn(2)-C6 fungal-type domain-containing protein</fullName>
    </recommendedName>
</protein>
<feature type="region of interest" description="Disordered" evidence="7">
    <location>
        <begin position="51"/>
        <end position="116"/>
    </location>
</feature>